<comment type="caution">
    <text evidence="3">The sequence shown here is derived from an EMBL/GenBank/DDBJ whole genome shotgun (WGS) entry which is preliminary data.</text>
</comment>
<organism evidence="3 4">
    <name type="scientific">Rhodoplanes roseus</name>
    <dbReference type="NCBI Taxonomy" id="29409"/>
    <lineage>
        <taxon>Bacteria</taxon>
        <taxon>Pseudomonadati</taxon>
        <taxon>Pseudomonadota</taxon>
        <taxon>Alphaproteobacteria</taxon>
        <taxon>Hyphomicrobiales</taxon>
        <taxon>Nitrobacteraceae</taxon>
        <taxon>Rhodoplanes</taxon>
    </lineage>
</organism>
<dbReference type="Proteomes" id="UP000249130">
    <property type="component" value="Unassembled WGS sequence"/>
</dbReference>
<dbReference type="RefSeq" id="WP_111418368.1">
    <property type="nucleotide sequence ID" value="NZ_NPEX01000033.1"/>
</dbReference>
<evidence type="ECO:0000313" key="4">
    <source>
        <dbReference type="Proteomes" id="UP000249130"/>
    </source>
</evidence>
<evidence type="ECO:0000256" key="1">
    <source>
        <dbReference type="SAM" id="MobiDB-lite"/>
    </source>
</evidence>
<evidence type="ECO:0000256" key="2">
    <source>
        <dbReference type="SAM" id="SignalP"/>
    </source>
</evidence>
<dbReference type="AlphaFoldDB" id="A0A327L4Q3"/>
<feature type="compositionally biased region" description="Low complexity" evidence="1">
    <location>
        <begin position="42"/>
        <end position="53"/>
    </location>
</feature>
<accession>A0A327L4Q3</accession>
<protein>
    <submittedName>
        <fullName evidence="3">Uncharacterized protein</fullName>
    </submittedName>
</protein>
<name>A0A327L4Q3_9BRAD</name>
<feature type="region of interest" description="Disordered" evidence="1">
    <location>
        <begin position="28"/>
        <end position="82"/>
    </location>
</feature>
<proteinExistence type="predicted"/>
<reference evidence="3 4" key="1">
    <citation type="submission" date="2017-07" db="EMBL/GenBank/DDBJ databases">
        <title>Draft Genome Sequences of Select Purple Nonsulfur Bacteria.</title>
        <authorList>
            <person name="Lasarre B."/>
            <person name="Mckinlay J.B."/>
        </authorList>
    </citation>
    <scope>NUCLEOTIDE SEQUENCE [LARGE SCALE GENOMIC DNA]</scope>
    <source>
        <strain evidence="3 4">DSM 5909</strain>
    </source>
</reference>
<evidence type="ECO:0000313" key="3">
    <source>
        <dbReference type="EMBL" id="RAI44813.1"/>
    </source>
</evidence>
<dbReference type="EMBL" id="NPEX01000033">
    <property type="protein sequence ID" value="RAI44813.1"/>
    <property type="molecule type" value="Genomic_DNA"/>
</dbReference>
<keyword evidence="4" id="KW-1185">Reference proteome</keyword>
<feature type="chain" id="PRO_5016241669" evidence="2">
    <location>
        <begin position="26"/>
        <end position="82"/>
    </location>
</feature>
<sequence length="82" mass="8857">MTTMITKTLMIGMVASGLLTMPTMAQNAHQYQGGPKTSVPHTMTEPTTQPTTQKVAKQKGTPTYNAHRYQGGPSSSLPHRSK</sequence>
<dbReference type="OrthoDB" id="8248200at2"/>
<feature type="signal peptide" evidence="2">
    <location>
        <begin position="1"/>
        <end position="25"/>
    </location>
</feature>
<keyword evidence="2" id="KW-0732">Signal</keyword>
<feature type="compositionally biased region" description="Polar residues" evidence="1">
    <location>
        <begin position="72"/>
        <end position="82"/>
    </location>
</feature>
<gene>
    <name evidence="3" type="ORF">CH341_07255</name>
</gene>